<evidence type="ECO:0000313" key="2">
    <source>
        <dbReference type="Proteomes" id="UP000308600"/>
    </source>
</evidence>
<sequence length="519" mass="58720">MLLSLSSELISAIFEYVDCITVIRCREVCSRLWDIISNDISIQYRLELFAQNMVDCGPLSAGGITTAARLEALKSFKWTCTPKLNQEGVIDINLFPITGVQLDRSADIVEIRNFNAPAEEPLAEEGFYEPQEDEYWPRSHGVVFRARQVVLHFVQLPGLVRGIPLKKWTVDLGMSLGEFYVDSTQDLIVVIPPQVLGDRIKLHLRRMIDGAEHPLASVPDMTLMLAGHTYQSITIYERYIVVPQRPPGVTILDWKLGKVVKRWLVPFYGYNFLDSRTFICMIINRTHPQIPHFQIYDVTQGNGSDHEFSPPTPILTLNCTPHPVSLTGSRLRFANAPSAPVVGTDPPFHSKPGGLIHFGLTWNDEDNKKTALLFFTSVSHLLELVSKERKKNPNLGITETQILDVKSWPNCSRTSPGNSALAESSTHGMRAIFSGPSGYFRDHWILDFNDRPWRKDTQAQHREDDTFPLKDFIAHNFPIPIVRKLSPRYCHNSIELVEDGMIGLLSWGSRYGNVAIMRT</sequence>
<evidence type="ECO:0000313" key="1">
    <source>
        <dbReference type="EMBL" id="TFK63757.1"/>
    </source>
</evidence>
<dbReference type="Proteomes" id="UP000308600">
    <property type="component" value="Unassembled WGS sequence"/>
</dbReference>
<protein>
    <submittedName>
        <fullName evidence="1">Uncharacterized protein</fullName>
    </submittedName>
</protein>
<organism evidence="1 2">
    <name type="scientific">Pluteus cervinus</name>
    <dbReference type="NCBI Taxonomy" id="181527"/>
    <lineage>
        <taxon>Eukaryota</taxon>
        <taxon>Fungi</taxon>
        <taxon>Dikarya</taxon>
        <taxon>Basidiomycota</taxon>
        <taxon>Agaricomycotina</taxon>
        <taxon>Agaricomycetes</taxon>
        <taxon>Agaricomycetidae</taxon>
        <taxon>Agaricales</taxon>
        <taxon>Pluteineae</taxon>
        <taxon>Pluteaceae</taxon>
        <taxon>Pluteus</taxon>
    </lineage>
</organism>
<reference evidence="1 2" key="1">
    <citation type="journal article" date="2019" name="Nat. Ecol. Evol.">
        <title>Megaphylogeny resolves global patterns of mushroom evolution.</title>
        <authorList>
            <person name="Varga T."/>
            <person name="Krizsan K."/>
            <person name="Foldi C."/>
            <person name="Dima B."/>
            <person name="Sanchez-Garcia M."/>
            <person name="Sanchez-Ramirez S."/>
            <person name="Szollosi G.J."/>
            <person name="Szarkandi J.G."/>
            <person name="Papp V."/>
            <person name="Albert L."/>
            <person name="Andreopoulos W."/>
            <person name="Angelini C."/>
            <person name="Antonin V."/>
            <person name="Barry K.W."/>
            <person name="Bougher N.L."/>
            <person name="Buchanan P."/>
            <person name="Buyck B."/>
            <person name="Bense V."/>
            <person name="Catcheside P."/>
            <person name="Chovatia M."/>
            <person name="Cooper J."/>
            <person name="Damon W."/>
            <person name="Desjardin D."/>
            <person name="Finy P."/>
            <person name="Geml J."/>
            <person name="Haridas S."/>
            <person name="Hughes K."/>
            <person name="Justo A."/>
            <person name="Karasinski D."/>
            <person name="Kautmanova I."/>
            <person name="Kiss B."/>
            <person name="Kocsube S."/>
            <person name="Kotiranta H."/>
            <person name="LaButti K.M."/>
            <person name="Lechner B.E."/>
            <person name="Liimatainen K."/>
            <person name="Lipzen A."/>
            <person name="Lukacs Z."/>
            <person name="Mihaltcheva S."/>
            <person name="Morgado L.N."/>
            <person name="Niskanen T."/>
            <person name="Noordeloos M.E."/>
            <person name="Ohm R.A."/>
            <person name="Ortiz-Santana B."/>
            <person name="Ovrebo C."/>
            <person name="Racz N."/>
            <person name="Riley R."/>
            <person name="Savchenko A."/>
            <person name="Shiryaev A."/>
            <person name="Soop K."/>
            <person name="Spirin V."/>
            <person name="Szebenyi C."/>
            <person name="Tomsovsky M."/>
            <person name="Tulloss R.E."/>
            <person name="Uehling J."/>
            <person name="Grigoriev I.V."/>
            <person name="Vagvolgyi C."/>
            <person name="Papp T."/>
            <person name="Martin F.M."/>
            <person name="Miettinen O."/>
            <person name="Hibbett D.S."/>
            <person name="Nagy L.G."/>
        </authorList>
    </citation>
    <scope>NUCLEOTIDE SEQUENCE [LARGE SCALE GENOMIC DNA]</scope>
    <source>
        <strain evidence="1 2">NL-1719</strain>
    </source>
</reference>
<dbReference type="EMBL" id="ML208506">
    <property type="protein sequence ID" value="TFK63757.1"/>
    <property type="molecule type" value="Genomic_DNA"/>
</dbReference>
<accession>A0ACD3AFY5</accession>
<proteinExistence type="predicted"/>
<gene>
    <name evidence="1" type="ORF">BDN72DRAFT_963707</name>
</gene>
<keyword evidence="2" id="KW-1185">Reference proteome</keyword>
<name>A0ACD3AFY5_9AGAR</name>